<keyword evidence="1" id="KW-0472">Membrane</keyword>
<evidence type="ECO:0000313" key="2">
    <source>
        <dbReference type="EMBL" id="TYS63296.1"/>
    </source>
</evidence>
<keyword evidence="1" id="KW-1133">Transmembrane helix</keyword>
<dbReference type="RefSeq" id="WP_009790976.1">
    <property type="nucleotide sequence ID" value="NZ_CP160000.1"/>
</dbReference>
<gene>
    <name evidence="2" type="ORF">FZD47_16775</name>
</gene>
<dbReference type="GeneID" id="97349268"/>
<sequence length="85" mass="10132">MQKNLVLMLVFLALIGLGTKIYYYFFWEQETEEEYRNRMLETLDECPSRNGKSGYFSRGTRVGKYDGDSIECEEAYEFMDKLLEE</sequence>
<evidence type="ECO:0000256" key="1">
    <source>
        <dbReference type="SAM" id="Phobius"/>
    </source>
</evidence>
<dbReference type="EMBL" id="VTES01000004">
    <property type="protein sequence ID" value="TYS63296.1"/>
    <property type="molecule type" value="Genomic_DNA"/>
</dbReference>
<keyword evidence="1" id="KW-0812">Transmembrane</keyword>
<comment type="caution">
    <text evidence="2">The sequence shown here is derived from an EMBL/GenBank/DDBJ whole genome shotgun (WGS) entry which is preliminary data.</text>
</comment>
<proteinExistence type="predicted"/>
<reference evidence="2 3" key="1">
    <citation type="submission" date="2019-08" db="EMBL/GenBank/DDBJ databases">
        <title>Bacillus genomes from the desert of Cuatro Cienegas, Coahuila.</title>
        <authorList>
            <person name="Olmedo-Alvarez G."/>
        </authorList>
    </citation>
    <scope>NUCLEOTIDE SEQUENCE [LARGE SCALE GENOMIC DNA]</scope>
    <source>
        <strain evidence="2 3">CH37_1T</strain>
    </source>
</reference>
<dbReference type="AlphaFoldDB" id="A0A5D4SND1"/>
<dbReference type="Proteomes" id="UP000323732">
    <property type="component" value="Unassembled WGS sequence"/>
</dbReference>
<organism evidence="2 3">
    <name type="scientific">Bacillus infantis</name>
    <dbReference type="NCBI Taxonomy" id="324767"/>
    <lineage>
        <taxon>Bacteria</taxon>
        <taxon>Bacillati</taxon>
        <taxon>Bacillota</taxon>
        <taxon>Bacilli</taxon>
        <taxon>Bacillales</taxon>
        <taxon>Bacillaceae</taxon>
        <taxon>Bacillus</taxon>
    </lineage>
</organism>
<feature type="transmembrane region" description="Helical" evidence="1">
    <location>
        <begin position="6"/>
        <end position="26"/>
    </location>
</feature>
<protein>
    <submittedName>
        <fullName evidence="2">Uncharacterized protein</fullName>
    </submittedName>
</protein>
<accession>A0A5D4SND1</accession>
<name>A0A5D4SND1_9BACI</name>
<evidence type="ECO:0000313" key="3">
    <source>
        <dbReference type="Proteomes" id="UP000323732"/>
    </source>
</evidence>